<gene>
    <name evidence="11" type="ORF">HU200_036548</name>
</gene>
<keyword evidence="6 9" id="KW-1133">Transmembrane helix</keyword>
<dbReference type="InterPro" id="IPR003439">
    <property type="entry name" value="ABC_transporter-like_ATP-bd"/>
</dbReference>
<sequence>MDNRPDGANKVDPDRDPEPPTPPLATLQSQPLASALRPLSQVSPAPSLSQSRRPAARWRQAAQARSRARQQAALDLNGRRSRRSASATVQVTRSHYTPLQPMDSSELGHSRQLHERLPASLRVYVLGKQQPAGHKPIRICTRPNPNQPGTRATRGATAVNGTVASARARLPRFPSPSFLYVSTQTQQLSSSRRLRRCWLLCLTHTSHERTAPAAPCKKQPGRCLPRYCDRLGDPWIRRDRPGPTATPWTTAVRQRSPVQQFPWWFVPGTGTSALHTSNPPPPKQTPVRWPPPPPDIVAPLLTPPAQHTHTPRHTEYISRGKRSCSALSRGFLFPDHVSPPPPPLARPALTLHRSRRAASSPMDATAMSSLGTTKDGSNGNGGGGGRRRPRYKIETRALSYVLPPRGAWLCGGNRANKEEPRLLLRGVTCEAPPGELVAIVGPSGAGKTTLLTVLAGSSDPSRVASGEVLVNGLPMEAPRFRRASGYVPQDDALFPALTVEESLVYSARLRLRAGGQAAAAERARELMAELGLRHVAASRVGDVSGGERRRVSIGVDLVHDPAVLLLDEPTSGLDSGSALHIVKMLKDMAASPHGKTVVLTIHQPGFRILELIDRAVLLADGAVRHHGSLDFLQSRLISTGHSIPPHVNVLEYAMESIDSLKPDVATVTTTTPDGVAPVGPVPASARRLGYANSPVAEVRILAGRFTKTVLRSPQLFAARMAQSVLAGAFLGSIFLGTTDLQSRLGFFAFNLTYLLSSTTEALPVFLHERRILERETSRGAYRVSSYVASNAVVFVPFLLAAAILYAAPVYWLVGLARDPAAFGYFALVVWLVMLTANSFVACLSALAPNYIVGNSVVAGLIGCFFLFSGYFVASKNIPRYWVFMHYASLFKYPFEALVVNEYGGARGARECLATAGGGGGAGGLCVLDGAGLLRQQGMREGMRWSNVGVMVGFVVGYRVLCFVFLWFRCHRMRR</sequence>
<feature type="transmembrane region" description="Helical" evidence="9">
    <location>
        <begin position="850"/>
        <end position="873"/>
    </location>
</feature>
<name>A0A835BG63_9POAL</name>
<evidence type="ECO:0000256" key="8">
    <source>
        <dbReference type="SAM" id="MobiDB-lite"/>
    </source>
</evidence>
<feature type="transmembrane region" description="Helical" evidence="9">
    <location>
        <begin position="747"/>
        <end position="766"/>
    </location>
</feature>
<keyword evidence="5" id="KW-0067">ATP-binding</keyword>
<reference evidence="11" key="1">
    <citation type="submission" date="2020-07" db="EMBL/GenBank/DDBJ databases">
        <title>Genome sequence and genetic diversity analysis of an under-domesticated orphan crop, white fonio (Digitaria exilis).</title>
        <authorList>
            <person name="Bennetzen J.L."/>
            <person name="Chen S."/>
            <person name="Ma X."/>
            <person name="Wang X."/>
            <person name="Yssel A.E.J."/>
            <person name="Chaluvadi S.R."/>
            <person name="Johnson M."/>
            <person name="Gangashetty P."/>
            <person name="Hamidou F."/>
            <person name="Sanogo M.D."/>
            <person name="Zwaenepoel A."/>
            <person name="Wallace J."/>
            <person name="Van De Peer Y."/>
            <person name="Van Deynze A."/>
        </authorList>
    </citation>
    <scope>NUCLEOTIDE SEQUENCE</scope>
    <source>
        <tissue evidence="11">Leaves</tissue>
    </source>
</reference>
<comment type="caution">
    <text evidence="11">The sequence shown here is derived from an EMBL/GenBank/DDBJ whole genome shotgun (WGS) entry which is preliminary data.</text>
</comment>
<dbReference type="InterPro" id="IPR003593">
    <property type="entry name" value="AAA+_ATPase"/>
</dbReference>
<dbReference type="GO" id="GO:0016020">
    <property type="term" value="C:membrane"/>
    <property type="evidence" value="ECO:0007669"/>
    <property type="project" value="UniProtKB-SubCell"/>
</dbReference>
<feature type="domain" description="ABC transporter" evidence="10">
    <location>
        <begin position="393"/>
        <end position="645"/>
    </location>
</feature>
<dbReference type="Pfam" id="PF00005">
    <property type="entry name" value="ABC_tran"/>
    <property type="match status" value="1"/>
</dbReference>
<evidence type="ECO:0000256" key="1">
    <source>
        <dbReference type="ARBA" id="ARBA00004141"/>
    </source>
</evidence>
<feature type="region of interest" description="Disordered" evidence="8">
    <location>
        <begin position="353"/>
        <end position="389"/>
    </location>
</feature>
<dbReference type="SMART" id="SM00382">
    <property type="entry name" value="AAA"/>
    <property type="match status" value="1"/>
</dbReference>
<evidence type="ECO:0000256" key="2">
    <source>
        <dbReference type="ARBA" id="ARBA00022448"/>
    </source>
</evidence>
<dbReference type="InterPro" id="IPR050352">
    <property type="entry name" value="ABCG_transporters"/>
</dbReference>
<comment type="subcellular location">
    <subcellularLocation>
        <location evidence="1">Membrane</location>
        <topology evidence="1">Multi-pass membrane protein</topology>
    </subcellularLocation>
</comment>
<feature type="compositionally biased region" description="Polar residues" evidence="8">
    <location>
        <begin position="366"/>
        <end position="375"/>
    </location>
</feature>
<dbReference type="PROSITE" id="PS00211">
    <property type="entry name" value="ABC_TRANSPORTER_1"/>
    <property type="match status" value="1"/>
</dbReference>
<evidence type="ECO:0000259" key="10">
    <source>
        <dbReference type="PROSITE" id="PS50893"/>
    </source>
</evidence>
<dbReference type="GO" id="GO:0005524">
    <property type="term" value="F:ATP binding"/>
    <property type="evidence" value="ECO:0007669"/>
    <property type="project" value="UniProtKB-KW"/>
</dbReference>
<dbReference type="InterPro" id="IPR013525">
    <property type="entry name" value="ABC2_TM"/>
</dbReference>
<dbReference type="Gene3D" id="3.40.50.300">
    <property type="entry name" value="P-loop containing nucleotide triphosphate hydrolases"/>
    <property type="match status" value="1"/>
</dbReference>
<dbReference type="Pfam" id="PF01061">
    <property type="entry name" value="ABC2_membrane"/>
    <property type="match status" value="1"/>
</dbReference>
<dbReference type="OrthoDB" id="66620at2759"/>
<feature type="region of interest" description="Disordered" evidence="8">
    <location>
        <begin position="134"/>
        <end position="154"/>
    </location>
</feature>
<dbReference type="PANTHER" id="PTHR48041">
    <property type="entry name" value="ABC TRANSPORTER G FAMILY MEMBER 28"/>
    <property type="match status" value="1"/>
</dbReference>
<keyword evidence="12" id="KW-1185">Reference proteome</keyword>
<dbReference type="PANTHER" id="PTHR48041:SF100">
    <property type="entry name" value="ABC TRANSPORTER-LIKE"/>
    <property type="match status" value="1"/>
</dbReference>
<dbReference type="GO" id="GO:0016887">
    <property type="term" value="F:ATP hydrolysis activity"/>
    <property type="evidence" value="ECO:0007669"/>
    <property type="project" value="InterPro"/>
</dbReference>
<keyword evidence="7 9" id="KW-0472">Membrane</keyword>
<evidence type="ECO:0000313" key="12">
    <source>
        <dbReference type="Proteomes" id="UP000636709"/>
    </source>
</evidence>
<protein>
    <recommendedName>
        <fullName evidence="10">ABC transporter domain-containing protein</fullName>
    </recommendedName>
</protein>
<evidence type="ECO:0000256" key="7">
    <source>
        <dbReference type="ARBA" id="ARBA00023136"/>
    </source>
</evidence>
<dbReference type="EMBL" id="JACEFO010001880">
    <property type="protein sequence ID" value="KAF8696906.1"/>
    <property type="molecule type" value="Genomic_DNA"/>
</dbReference>
<evidence type="ECO:0000256" key="4">
    <source>
        <dbReference type="ARBA" id="ARBA00022741"/>
    </source>
</evidence>
<dbReference type="FunFam" id="3.40.50.300:FF:001479">
    <property type="entry name" value="ABC transporter G family member 10"/>
    <property type="match status" value="1"/>
</dbReference>
<dbReference type="AlphaFoldDB" id="A0A835BG63"/>
<keyword evidence="4" id="KW-0547">Nucleotide-binding</keyword>
<evidence type="ECO:0000256" key="9">
    <source>
        <dbReference type="SAM" id="Phobius"/>
    </source>
</evidence>
<keyword evidence="2" id="KW-0813">Transport</keyword>
<dbReference type="InterPro" id="IPR017871">
    <property type="entry name" value="ABC_transporter-like_CS"/>
</dbReference>
<feature type="region of interest" description="Disordered" evidence="8">
    <location>
        <begin position="1"/>
        <end position="112"/>
    </location>
</feature>
<feature type="compositionally biased region" description="Basic and acidic residues" evidence="8">
    <location>
        <begin position="1"/>
        <end position="18"/>
    </location>
</feature>
<proteinExistence type="predicted"/>
<dbReference type="PROSITE" id="PS50893">
    <property type="entry name" value="ABC_TRANSPORTER_2"/>
    <property type="match status" value="1"/>
</dbReference>
<feature type="transmembrane region" description="Helical" evidence="9">
    <location>
        <begin position="787"/>
        <end position="810"/>
    </location>
</feature>
<feature type="compositionally biased region" description="Low complexity" evidence="8">
    <location>
        <begin position="49"/>
        <end position="73"/>
    </location>
</feature>
<evidence type="ECO:0000256" key="3">
    <source>
        <dbReference type="ARBA" id="ARBA00022692"/>
    </source>
</evidence>
<feature type="transmembrane region" description="Helical" evidence="9">
    <location>
        <begin position="822"/>
        <end position="843"/>
    </location>
</feature>
<evidence type="ECO:0000313" key="11">
    <source>
        <dbReference type="EMBL" id="KAF8696906.1"/>
    </source>
</evidence>
<dbReference type="Proteomes" id="UP000636709">
    <property type="component" value="Unassembled WGS sequence"/>
</dbReference>
<feature type="compositionally biased region" description="Polar residues" evidence="8">
    <location>
        <begin position="84"/>
        <end position="97"/>
    </location>
</feature>
<evidence type="ECO:0000256" key="6">
    <source>
        <dbReference type="ARBA" id="ARBA00022989"/>
    </source>
</evidence>
<dbReference type="SUPFAM" id="SSF52540">
    <property type="entry name" value="P-loop containing nucleoside triphosphate hydrolases"/>
    <property type="match status" value="1"/>
</dbReference>
<keyword evidence="3 9" id="KW-0812">Transmembrane</keyword>
<dbReference type="InterPro" id="IPR027417">
    <property type="entry name" value="P-loop_NTPase"/>
</dbReference>
<feature type="transmembrane region" description="Helical" evidence="9">
    <location>
        <begin position="947"/>
        <end position="967"/>
    </location>
</feature>
<organism evidence="11 12">
    <name type="scientific">Digitaria exilis</name>
    <dbReference type="NCBI Taxonomy" id="1010633"/>
    <lineage>
        <taxon>Eukaryota</taxon>
        <taxon>Viridiplantae</taxon>
        <taxon>Streptophyta</taxon>
        <taxon>Embryophyta</taxon>
        <taxon>Tracheophyta</taxon>
        <taxon>Spermatophyta</taxon>
        <taxon>Magnoliopsida</taxon>
        <taxon>Liliopsida</taxon>
        <taxon>Poales</taxon>
        <taxon>Poaceae</taxon>
        <taxon>PACMAD clade</taxon>
        <taxon>Panicoideae</taxon>
        <taxon>Panicodae</taxon>
        <taxon>Paniceae</taxon>
        <taxon>Anthephorinae</taxon>
        <taxon>Digitaria</taxon>
    </lineage>
</organism>
<dbReference type="GO" id="GO:0140359">
    <property type="term" value="F:ABC-type transporter activity"/>
    <property type="evidence" value="ECO:0007669"/>
    <property type="project" value="InterPro"/>
</dbReference>
<evidence type="ECO:0000256" key="5">
    <source>
        <dbReference type="ARBA" id="ARBA00022840"/>
    </source>
</evidence>
<accession>A0A835BG63</accession>